<dbReference type="InterPro" id="IPR023546">
    <property type="entry name" value="MGMT"/>
</dbReference>
<evidence type="ECO:0000313" key="12">
    <source>
        <dbReference type="EMBL" id="KKJ77115.1"/>
    </source>
</evidence>
<evidence type="ECO:0000256" key="3">
    <source>
        <dbReference type="ARBA" id="ARBA00022490"/>
    </source>
</evidence>
<dbReference type="Pfam" id="PF01035">
    <property type="entry name" value="DNA_binding_1"/>
    <property type="match status" value="1"/>
</dbReference>
<keyword evidence="6 9" id="KW-0227">DNA damage</keyword>
<dbReference type="Gene3D" id="1.10.10.10">
    <property type="entry name" value="Winged helix-like DNA-binding domain superfamily/Winged helix DNA-binding domain"/>
    <property type="match status" value="1"/>
</dbReference>
<sequence>MYHLTFPSPQGYLDVAEEDNKIVRLQWISDKNLYEQSSTTLLLKCKKQLKEYFSGERNNFDDIPLAPKGTDFQKNVWQALYKIPYGKVKTYGDIAHEVKSVARAVGGACGANPIPIIIPCHRVIAGNQALGGFSGGEGGKSKKELLFLEGYKHFEKNQLEKKQPSLPGL</sequence>
<comment type="similarity">
    <text evidence="2 9">Belongs to the MGMT family.</text>
</comment>
<keyword evidence="3 9" id="KW-0963">Cytoplasm</keyword>
<dbReference type="Gene3D" id="3.30.160.70">
    <property type="entry name" value="Methylated DNA-protein cysteine methyltransferase domain"/>
    <property type="match status" value="1"/>
</dbReference>
<evidence type="ECO:0000256" key="6">
    <source>
        <dbReference type="ARBA" id="ARBA00022763"/>
    </source>
</evidence>
<comment type="caution">
    <text evidence="12">The sequence shown here is derived from an EMBL/GenBank/DDBJ whole genome shotgun (WGS) entry which is preliminary data.</text>
</comment>
<comment type="catalytic activity">
    <reaction evidence="1 9">
        <text>a 4-O-methyl-thymidine in DNA + L-cysteinyl-[protein] = a thymidine in DNA + S-methyl-L-cysteinyl-[protein]</text>
        <dbReference type="Rhea" id="RHEA:53428"/>
        <dbReference type="Rhea" id="RHEA-COMP:10131"/>
        <dbReference type="Rhea" id="RHEA-COMP:10132"/>
        <dbReference type="Rhea" id="RHEA-COMP:13555"/>
        <dbReference type="Rhea" id="RHEA-COMP:13556"/>
        <dbReference type="ChEBI" id="CHEBI:29950"/>
        <dbReference type="ChEBI" id="CHEBI:82612"/>
        <dbReference type="ChEBI" id="CHEBI:137386"/>
        <dbReference type="ChEBI" id="CHEBI:137387"/>
        <dbReference type="EC" id="2.1.1.63"/>
    </reaction>
</comment>
<dbReference type="PANTHER" id="PTHR10815:SF13">
    <property type="entry name" value="METHYLATED-DNA--PROTEIN-CYSTEINE METHYLTRANSFERASE"/>
    <property type="match status" value="1"/>
</dbReference>
<keyword evidence="5 9" id="KW-0808">Transferase</keyword>
<keyword evidence="13" id="KW-1185">Reference proteome</keyword>
<dbReference type="GO" id="GO:0003908">
    <property type="term" value="F:methylated-DNA-[protein]-cysteine S-methyltransferase activity"/>
    <property type="evidence" value="ECO:0007669"/>
    <property type="project" value="UniProtKB-UniRule"/>
</dbReference>
<evidence type="ECO:0000313" key="13">
    <source>
        <dbReference type="Proteomes" id="UP000034491"/>
    </source>
</evidence>
<dbReference type="SUPFAM" id="SSF53155">
    <property type="entry name" value="Methylated DNA-protein cysteine methyltransferase domain"/>
    <property type="match status" value="1"/>
</dbReference>
<dbReference type="GO" id="GO:0005737">
    <property type="term" value="C:cytoplasm"/>
    <property type="evidence" value="ECO:0007669"/>
    <property type="project" value="UniProtKB-SubCell"/>
</dbReference>
<dbReference type="OrthoDB" id="9802228at2"/>
<dbReference type="HAMAP" id="MF_00772">
    <property type="entry name" value="OGT"/>
    <property type="match status" value="1"/>
</dbReference>
<dbReference type="FunFam" id="1.10.10.10:FF:000214">
    <property type="entry name" value="Methylated-DNA--protein-cysteine methyltransferase"/>
    <property type="match status" value="1"/>
</dbReference>
<organism evidence="12 13">
    <name type="scientific">Kiloniella litopenaei</name>
    <dbReference type="NCBI Taxonomy" id="1549748"/>
    <lineage>
        <taxon>Bacteria</taxon>
        <taxon>Pseudomonadati</taxon>
        <taxon>Pseudomonadota</taxon>
        <taxon>Alphaproteobacteria</taxon>
        <taxon>Rhodospirillales</taxon>
        <taxon>Kiloniellaceae</taxon>
        <taxon>Kiloniella</taxon>
    </lineage>
</organism>
<evidence type="ECO:0000256" key="7">
    <source>
        <dbReference type="ARBA" id="ARBA00023204"/>
    </source>
</evidence>
<dbReference type="RefSeq" id="WP_046505653.1">
    <property type="nucleotide sequence ID" value="NZ_LANI01000005.1"/>
</dbReference>
<evidence type="ECO:0000256" key="5">
    <source>
        <dbReference type="ARBA" id="ARBA00022679"/>
    </source>
</evidence>
<name>A0A0M2RAU5_9PROT</name>
<proteinExistence type="inferred from homology"/>
<evidence type="ECO:0000256" key="9">
    <source>
        <dbReference type="HAMAP-Rule" id="MF_00772"/>
    </source>
</evidence>
<protein>
    <recommendedName>
        <fullName evidence="9">Methylated-DNA--protein-cysteine methyltransferase</fullName>
        <ecNumber evidence="9">2.1.1.63</ecNumber>
    </recommendedName>
    <alternativeName>
        <fullName evidence="9">6-O-methylguanine-DNA methyltransferase</fullName>
        <shortName evidence="9">MGMT</shortName>
    </alternativeName>
    <alternativeName>
        <fullName evidence="9">O-6-methylguanine-DNA-alkyltransferase</fullName>
    </alternativeName>
</protein>
<dbReference type="PROSITE" id="PS00374">
    <property type="entry name" value="MGMT"/>
    <property type="match status" value="1"/>
</dbReference>
<dbReference type="CDD" id="cd06445">
    <property type="entry name" value="ATase"/>
    <property type="match status" value="1"/>
</dbReference>
<feature type="domain" description="Methylated-DNA-[protein]-cysteine S-methyltransferase DNA binding" evidence="10">
    <location>
        <begin position="71"/>
        <end position="150"/>
    </location>
</feature>
<comment type="function">
    <text evidence="9">Involved in the cellular defense against the biological effects of O6-methylguanine (O6-MeG) and O4-methylthymine (O4-MeT) in DNA. Repairs the methylated nucleobase in DNA by stoichiometrically transferring the methyl group to a cysteine residue in the enzyme. This is a suicide reaction: the enzyme is irreversibly inactivated.</text>
</comment>
<evidence type="ECO:0000256" key="8">
    <source>
        <dbReference type="ARBA" id="ARBA00049348"/>
    </source>
</evidence>
<evidence type="ECO:0000259" key="11">
    <source>
        <dbReference type="Pfam" id="PF02870"/>
    </source>
</evidence>
<dbReference type="STRING" id="1549748.WH95_08540"/>
<feature type="active site" description="Nucleophile; methyl group acceptor" evidence="9">
    <location>
        <position position="120"/>
    </location>
</feature>
<gene>
    <name evidence="12" type="ORF">WH95_08540</name>
</gene>
<dbReference type="InterPro" id="IPR014048">
    <property type="entry name" value="MethylDNA_cys_MeTrfase_DNA-bd"/>
</dbReference>
<dbReference type="InterPro" id="IPR008332">
    <property type="entry name" value="MethylG_MeTrfase_N"/>
</dbReference>
<dbReference type="PANTHER" id="PTHR10815">
    <property type="entry name" value="METHYLATED-DNA--PROTEIN-CYSTEINE METHYLTRANSFERASE"/>
    <property type="match status" value="1"/>
</dbReference>
<dbReference type="EC" id="2.1.1.63" evidence="9"/>
<dbReference type="InterPro" id="IPR001497">
    <property type="entry name" value="MethylDNA_cys_MeTrfase_AS"/>
</dbReference>
<evidence type="ECO:0000259" key="10">
    <source>
        <dbReference type="Pfam" id="PF01035"/>
    </source>
</evidence>
<evidence type="ECO:0000256" key="2">
    <source>
        <dbReference type="ARBA" id="ARBA00008711"/>
    </source>
</evidence>
<dbReference type="AlphaFoldDB" id="A0A0M2RAU5"/>
<dbReference type="Pfam" id="PF02870">
    <property type="entry name" value="Methyltransf_1N"/>
    <property type="match status" value="1"/>
</dbReference>
<accession>A0A0M2RAU5</accession>
<comment type="miscellaneous">
    <text evidence="9">This enzyme catalyzes only one turnover and therefore is not strictly catalytic. According to one definition, an enzyme is a biocatalyst that acts repeatedly and over many reaction cycles.</text>
</comment>
<dbReference type="GO" id="GO:0032259">
    <property type="term" value="P:methylation"/>
    <property type="evidence" value="ECO:0007669"/>
    <property type="project" value="UniProtKB-KW"/>
</dbReference>
<keyword evidence="7 9" id="KW-0234">DNA repair</keyword>
<dbReference type="InterPro" id="IPR036631">
    <property type="entry name" value="MGMT_N_sf"/>
</dbReference>
<comment type="catalytic activity">
    <reaction evidence="8 9">
        <text>a 6-O-methyl-2'-deoxyguanosine in DNA + L-cysteinyl-[protein] = S-methyl-L-cysteinyl-[protein] + a 2'-deoxyguanosine in DNA</text>
        <dbReference type="Rhea" id="RHEA:24000"/>
        <dbReference type="Rhea" id="RHEA-COMP:10131"/>
        <dbReference type="Rhea" id="RHEA-COMP:10132"/>
        <dbReference type="Rhea" id="RHEA-COMP:11367"/>
        <dbReference type="Rhea" id="RHEA-COMP:11368"/>
        <dbReference type="ChEBI" id="CHEBI:29950"/>
        <dbReference type="ChEBI" id="CHEBI:82612"/>
        <dbReference type="ChEBI" id="CHEBI:85445"/>
        <dbReference type="ChEBI" id="CHEBI:85448"/>
        <dbReference type="EC" id="2.1.1.63"/>
    </reaction>
</comment>
<dbReference type="InterPro" id="IPR036388">
    <property type="entry name" value="WH-like_DNA-bd_sf"/>
</dbReference>
<evidence type="ECO:0000256" key="4">
    <source>
        <dbReference type="ARBA" id="ARBA00022603"/>
    </source>
</evidence>
<reference evidence="12 13" key="1">
    <citation type="submission" date="2015-03" db="EMBL/GenBank/DDBJ databases">
        <title>Genome sequence of Kiloniella sp. P1-1, isolated from the gut microflora of Pacific white shrimp, Penaeus vannamei.</title>
        <authorList>
            <person name="Shao Z."/>
            <person name="Wang L."/>
            <person name="Li X."/>
        </authorList>
    </citation>
    <scope>NUCLEOTIDE SEQUENCE [LARGE SCALE GENOMIC DNA]</scope>
    <source>
        <strain evidence="12 13">P1-1</strain>
    </source>
</reference>
<comment type="subcellular location">
    <subcellularLocation>
        <location evidence="9">Cytoplasm</location>
    </subcellularLocation>
</comment>
<dbReference type="EMBL" id="LANI01000005">
    <property type="protein sequence ID" value="KKJ77115.1"/>
    <property type="molecule type" value="Genomic_DNA"/>
</dbReference>
<dbReference type="NCBIfam" id="TIGR00589">
    <property type="entry name" value="ogt"/>
    <property type="match status" value="1"/>
</dbReference>
<keyword evidence="4 9" id="KW-0489">Methyltransferase</keyword>
<dbReference type="Proteomes" id="UP000034491">
    <property type="component" value="Unassembled WGS sequence"/>
</dbReference>
<dbReference type="InterPro" id="IPR036217">
    <property type="entry name" value="MethylDNA_cys_MeTrfase_DNAb"/>
</dbReference>
<dbReference type="PATRIC" id="fig|1549748.8.peg.3720"/>
<dbReference type="GO" id="GO:0006307">
    <property type="term" value="P:DNA alkylation repair"/>
    <property type="evidence" value="ECO:0007669"/>
    <property type="project" value="UniProtKB-UniRule"/>
</dbReference>
<feature type="domain" description="Methylguanine DNA methyltransferase ribonuclease-like" evidence="11">
    <location>
        <begin position="1"/>
        <end position="67"/>
    </location>
</feature>
<evidence type="ECO:0000256" key="1">
    <source>
        <dbReference type="ARBA" id="ARBA00001286"/>
    </source>
</evidence>
<dbReference type="SUPFAM" id="SSF46767">
    <property type="entry name" value="Methylated DNA-protein cysteine methyltransferase, C-terminal domain"/>
    <property type="match status" value="1"/>
</dbReference>